<dbReference type="PROSITE" id="PS50088">
    <property type="entry name" value="ANK_REPEAT"/>
    <property type="match status" value="1"/>
</dbReference>
<accession>A0AAP3XQQ5</accession>
<dbReference type="RefSeq" id="WP_327787727.1">
    <property type="nucleotide sequence ID" value="NZ_JARGEQ010000016.1"/>
</dbReference>
<comment type="caution">
    <text evidence="5">The sequence shown here is derived from an EMBL/GenBank/DDBJ whole genome shotgun (WGS) entry which is preliminary data.</text>
</comment>
<evidence type="ECO:0000256" key="2">
    <source>
        <dbReference type="ARBA" id="ARBA00023043"/>
    </source>
</evidence>
<dbReference type="PROSITE" id="PS51257">
    <property type="entry name" value="PROKAR_LIPOPROTEIN"/>
    <property type="match status" value="1"/>
</dbReference>
<dbReference type="SUPFAM" id="SSF48403">
    <property type="entry name" value="Ankyrin repeat"/>
    <property type="match status" value="1"/>
</dbReference>
<dbReference type="AlphaFoldDB" id="A0AAP3XQQ5"/>
<evidence type="ECO:0000313" key="6">
    <source>
        <dbReference type="Proteomes" id="UP001301140"/>
    </source>
</evidence>
<dbReference type="Gene3D" id="1.25.40.20">
    <property type="entry name" value="Ankyrin repeat-containing domain"/>
    <property type="match status" value="1"/>
</dbReference>
<gene>
    <name evidence="5" type="ORF">PZ740_02810</name>
</gene>
<evidence type="ECO:0000256" key="4">
    <source>
        <dbReference type="SAM" id="MobiDB-lite"/>
    </source>
</evidence>
<proteinExistence type="predicted"/>
<name>A0AAP3XQQ5_9PROT</name>
<evidence type="ECO:0000256" key="1">
    <source>
        <dbReference type="ARBA" id="ARBA00022737"/>
    </source>
</evidence>
<dbReference type="Proteomes" id="UP001301140">
    <property type="component" value="Unassembled WGS sequence"/>
</dbReference>
<feature type="region of interest" description="Disordered" evidence="4">
    <location>
        <begin position="342"/>
        <end position="363"/>
    </location>
</feature>
<dbReference type="PANTHER" id="PTHR24173:SF74">
    <property type="entry name" value="ANKYRIN REPEAT DOMAIN-CONTAINING PROTEIN 16"/>
    <property type="match status" value="1"/>
</dbReference>
<evidence type="ECO:0000313" key="5">
    <source>
        <dbReference type="EMBL" id="MDF1585312.1"/>
    </source>
</evidence>
<dbReference type="InterPro" id="IPR002110">
    <property type="entry name" value="Ankyrin_rpt"/>
</dbReference>
<feature type="compositionally biased region" description="Basic and acidic residues" evidence="4">
    <location>
        <begin position="344"/>
        <end position="363"/>
    </location>
</feature>
<dbReference type="PANTHER" id="PTHR24173">
    <property type="entry name" value="ANKYRIN REPEAT CONTAINING"/>
    <property type="match status" value="1"/>
</dbReference>
<keyword evidence="1" id="KW-0677">Repeat</keyword>
<keyword evidence="2 3" id="KW-0040">ANK repeat</keyword>
<sequence length="363" mass="38373">MAARRIAVVLAALIGLGGCLGSGSGPGGGPAPARKTALRVENSFSVADRGEPWLMQEIRVHCTPCERPADMVTPADLWRVRVVDAEGRVLERELKPERWLSLRPGLRVSELAGDLDAPPRALSVAWSLRFDEMDVPPGTPGLTGVWVMPEDQLALLVPDSPSSRTRALIERLRAGERPDPQTIEAGKLDPDYGHPDGGETVLEAALGAGDPALVQALLTAPAFAGRASRTNVRTKVMPLEIAVERDDPALVALLREHGAVFAIILHDRTTPLTRAASMGAAAAARALVEGGAKPSQKDGRGMTPVQAALAAGQEQMVRLLVDLGADPAEAVAAGAGAGGAWGEWARRESGNDETREELREWLD</sequence>
<feature type="repeat" description="ANK" evidence="3">
    <location>
        <begin position="300"/>
        <end position="326"/>
    </location>
</feature>
<keyword evidence="6" id="KW-1185">Reference proteome</keyword>
<evidence type="ECO:0000256" key="3">
    <source>
        <dbReference type="PROSITE-ProRule" id="PRU00023"/>
    </source>
</evidence>
<dbReference type="EMBL" id="JARGEQ010000016">
    <property type="protein sequence ID" value="MDF1585312.1"/>
    <property type="molecule type" value="Genomic_DNA"/>
</dbReference>
<organism evidence="5 6">
    <name type="scientific">Marinimicrococcus flavescens</name>
    <dbReference type="NCBI Taxonomy" id="3031815"/>
    <lineage>
        <taxon>Bacteria</taxon>
        <taxon>Pseudomonadati</taxon>
        <taxon>Pseudomonadota</taxon>
        <taxon>Alphaproteobacteria</taxon>
        <taxon>Geminicoccales</taxon>
        <taxon>Geminicoccaceae</taxon>
        <taxon>Marinimicrococcus</taxon>
    </lineage>
</organism>
<dbReference type="Pfam" id="PF12796">
    <property type="entry name" value="Ank_2"/>
    <property type="match status" value="1"/>
</dbReference>
<reference evidence="5 6" key="1">
    <citation type="submission" date="2023-03" db="EMBL/GenBank/DDBJ databases">
        <title>YIM 152171 draft genome.</title>
        <authorList>
            <person name="Yang Z."/>
        </authorList>
    </citation>
    <scope>NUCLEOTIDE SEQUENCE [LARGE SCALE GENOMIC DNA]</scope>
    <source>
        <strain evidence="5 6">YIM 152171</strain>
    </source>
</reference>
<protein>
    <submittedName>
        <fullName evidence="5">Ankyrin repeat domain-containing protein</fullName>
    </submittedName>
</protein>
<dbReference type="PROSITE" id="PS50297">
    <property type="entry name" value="ANK_REP_REGION"/>
    <property type="match status" value="1"/>
</dbReference>
<dbReference type="SMART" id="SM00248">
    <property type="entry name" value="ANK"/>
    <property type="match status" value="4"/>
</dbReference>
<dbReference type="InterPro" id="IPR036770">
    <property type="entry name" value="Ankyrin_rpt-contain_sf"/>
</dbReference>